<accession>A0A430ARX3</accession>
<dbReference type="Gene3D" id="3.40.50.1390">
    <property type="entry name" value="Resolvase, N-terminal catalytic domain"/>
    <property type="match status" value="1"/>
</dbReference>
<dbReference type="Gene3D" id="1.10.10.60">
    <property type="entry name" value="Homeodomain-like"/>
    <property type="match status" value="1"/>
</dbReference>
<organism evidence="4 5">
    <name type="scientific">Vagococcus carniphilus</name>
    <dbReference type="NCBI Taxonomy" id="218144"/>
    <lineage>
        <taxon>Bacteria</taxon>
        <taxon>Bacillati</taxon>
        <taxon>Bacillota</taxon>
        <taxon>Bacilli</taxon>
        <taxon>Lactobacillales</taxon>
        <taxon>Enterococcaceae</taxon>
        <taxon>Vagococcus</taxon>
    </lineage>
</organism>
<dbReference type="SUPFAM" id="SSF53041">
    <property type="entry name" value="Resolvase-like"/>
    <property type="match status" value="1"/>
</dbReference>
<keyword evidence="2" id="KW-0233">DNA recombination</keyword>
<dbReference type="EMBL" id="NGKB01000016">
    <property type="protein sequence ID" value="RSU10804.1"/>
    <property type="molecule type" value="Genomic_DNA"/>
</dbReference>
<evidence type="ECO:0000256" key="1">
    <source>
        <dbReference type="ARBA" id="ARBA00023125"/>
    </source>
</evidence>
<dbReference type="AlphaFoldDB" id="A0A430ARX3"/>
<evidence type="ECO:0000256" key="2">
    <source>
        <dbReference type="ARBA" id="ARBA00023172"/>
    </source>
</evidence>
<evidence type="ECO:0000259" key="3">
    <source>
        <dbReference type="PROSITE" id="PS51736"/>
    </source>
</evidence>
<evidence type="ECO:0000313" key="5">
    <source>
        <dbReference type="Proteomes" id="UP000288028"/>
    </source>
</evidence>
<dbReference type="GO" id="GO:0000150">
    <property type="term" value="F:DNA strand exchange activity"/>
    <property type="evidence" value="ECO:0007669"/>
    <property type="project" value="InterPro"/>
</dbReference>
<feature type="domain" description="Resolvase/invertase-type recombinase catalytic" evidence="3">
    <location>
        <begin position="4"/>
        <end position="139"/>
    </location>
</feature>
<dbReference type="OrthoDB" id="9797501at2"/>
<proteinExistence type="predicted"/>
<dbReference type="PANTHER" id="PTHR30461">
    <property type="entry name" value="DNA-INVERTASE FROM LAMBDOID PROPHAGE"/>
    <property type="match status" value="1"/>
</dbReference>
<reference evidence="4 5" key="1">
    <citation type="submission" date="2017-05" db="EMBL/GenBank/DDBJ databases">
        <title>Vagococcus spp. assemblies.</title>
        <authorList>
            <person name="Gulvik C.A."/>
        </authorList>
    </citation>
    <scope>NUCLEOTIDE SEQUENCE [LARGE SCALE GENOMIC DNA]</scope>
    <source>
        <strain evidence="4 5">SS1714</strain>
    </source>
</reference>
<protein>
    <submittedName>
        <fullName evidence="4">Resolvase</fullName>
    </submittedName>
</protein>
<dbReference type="InterPro" id="IPR036162">
    <property type="entry name" value="Resolvase-like_N_sf"/>
</dbReference>
<dbReference type="Pfam" id="PF00239">
    <property type="entry name" value="Resolvase"/>
    <property type="match status" value="1"/>
</dbReference>
<dbReference type="InterPro" id="IPR006119">
    <property type="entry name" value="Resolv_N"/>
</dbReference>
<sequence length="195" mass="22277">MNNKVVGYARTSTMGQDLGLEVQLKAFEYYEPNKVYSEKISGRKEDRTELKKALSSLEKGDTLLIYNLSRLSRSSKQLVNLMSELSEKGIYLKSIQESIDTSSPSGRLFYTVLAGIAEFEAENISIRTKEALARTDKPLGRPKISYQKERQILRLYKNKKLRIKDIALRTDVSEKTVYTIAKKHNLSRKATCKDD</sequence>
<dbReference type="Proteomes" id="UP000288028">
    <property type="component" value="Unassembled WGS sequence"/>
</dbReference>
<keyword evidence="5" id="KW-1185">Reference proteome</keyword>
<dbReference type="GO" id="GO:0003677">
    <property type="term" value="F:DNA binding"/>
    <property type="evidence" value="ECO:0007669"/>
    <property type="project" value="UniProtKB-KW"/>
</dbReference>
<evidence type="ECO:0000313" key="4">
    <source>
        <dbReference type="EMBL" id="RSU10804.1"/>
    </source>
</evidence>
<dbReference type="GeneID" id="95579399"/>
<dbReference type="CDD" id="cd03768">
    <property type="entry name" value="SR_ResInv"/>
    <property type="match status" value="1"/>
</dbReference>
<dbReference type="PROSITE" id="PS51736">
    <property type="entry name" value="RECOMBINASES_3"/>
    <property type="match status" value="1"/>
</dbReference>
<gene>
    <name evidence="4" type="ORF">CBF28_12960</name>
</gene>
<comment type="caution">
    <text evidence="4">The sequence shown here is derived from an EMBL/GenBank/DDBJ whole genome shotgun (WGS) entry which is preliminary data.</text>
</comment>
<dbReference type="SMART" id="SM00857">
    <property type="entry name" value="Resolvase"/>
    <property type="match status" value="1"/>
</dbReference>
<dbReference type="InterPro" id="IPR050639">
    <property type="entry name" value="SSR_resolvase"/>
</dbReference>
<keyword evidence="1" id="KW-0238">DNA-binding</keyword>
<name>A0A430ARX3_9ENTE</name>
<dbReference type="RefSeq" id="WP_126795953.1">
    <property type="nucleotide sequence ID" value="NZ_CP060720.1"/>
</dbReference>
<dbReference type="PANTHER" id="PTHR30461:SF2">
    <property type="entry name" value="SERINE RECOMBINASE PINE-RELATED"/>
    <property type="match status" value="1"/>
</dbReference>